<dbReference type="PANTHER" id="PTHR33204">
    <property type="entry name" value="TRANSCRIPTIONAL REGULATOR, MARR FAMILY"/>
    <property type="match status" value="1"/>
</dbReference>
<evidence type="ECO:0000313" key="6">
    <source>
        <dbReference type="Proteomes" id="UP001151234"/>
    </source>
</evidence>
<keyword evidence="2" id="KW-0238">DNA-binding</keyword>
<evidence type="ECO:0000313" key="5">
    <source>
        <dbReference type="EMBL" id="MDA5400376.1"/>
    </source>
</evidence>
<reference evidence="5" key="1">
    <citation type="submission" date="2022-11" db="EMBL/GenBank/DDBJ databases">
        <title>Draft genome sequence of Hoeflea poritis E7-10 and Hoeflea prorocentri PM5-8, separated from scleractinian coral Porites lutea and marine dinoflagellate.</title>
        <authorList>
            <person name="Zhang G."/>
            <person name="Wei Q."/>
            <person name="Cai L."/>
        </authorList>
    </citation>
    <scope>NUCLEOTIDE SEQUENCE</scope>
    <source>
        <strain evidence="5">PM5-8</strain>
    </source>
</reference>
<dbReference type="GO" id="GO:0003677">
    <property type="term" value="F:DNA binding"/>
    <property type="evidence" value="ECO:0007669"/>
    <property type="project" value="UniProtKB-KW"/>
</dbReference>
<keyword evidence="6" id="KW-1185">Reference proteome</keyword>
<comment type="caution">
    <text evidence="5">The sequence shown here is derived from an EMBL/GenBank/DDBJ whole genome shotgun (WGS) entry which is preliminary data.</text>
</comment>
<protein>
    <submittedName>
        <fullName evidence="5">Winged helix-turn-helix transcriptional regulator</fullName>
    </submittedName>
</protein>
<evidence type="ECO:0000256" key="3">
    <source>
        <dbReference type="ARBA" id="ARBA00023163"/>
    </source>
</evidence>
<name>A0A9X3ZJ60_9HYPH</name>
<evidence type="ECO:0000256" key="2">
    <source>
        <dbReference type="ARBA" id="ARBA00023125"/>
    </source>
</evidence>
<proteinExistence type="predicted"/>
<evidence type="ECO:0000256" key="1">
    <source>
        <dbReference type="ARBA" id="ARBA00023015"/>
    </source>
</evidence>
<dbReference type="PROSITE" id="PS51118">
    <property type="entry name" value="HTH_HXLR"/>
    <property type="match status" value="1"/>
</dbReference>
<dbReference type="Proteomes" id="UP001151234">
    <property type="component" value="Unassembled WGS sequence"/>
</dbReference>
<dbReference type="Pfam" id="PF01638">
    <property type="entry name" value="HxlR"/>
    <property type="match status" value="1"/>
</dbReference>
<evidence type="ECO:0000259" key="4">
    <source>
        <dbReference type="PROSITE" id="PS51118"/>
    </source>
</evidence>
<gene>
    <name evidence="5" type="ORF">OQ273_17500</name>
</gene>
<feature type="domain" description="HTH hxlR-type" evidence="4">
    <location>
        <begin position="76"/>
        <end position="163"/>
    </location>
</feature>
<keyword evidence="3" id="KW-0804">Transcription</keyword>
<dbReference type="InterPro" id="IPR036390">
    <property type="entry name" value="WH_DNA-bd_sf"/>
</dbReference>
<accession>A0A9X3ZJ60</accession>
<dbReference type="InterPro" id="IPR002577">
    <property type="entry name" value="HTH_HxlR"/>
</dbReference>
<dbReference type="RefSeq" id="WP_267991881.1">
    <property type="nucleotide sequence ID" value="NZ_JAPJZI010000001.1"/>
</dbReference>
<keyword evidence="1" id="KW-0805">Transcription regulation</keyword>
<dbReference type="AlphaFoldDB" id="A0A9X3ZJ60"/>
<dbReference type="SUPFAM" id="SSF46785">
    <property type="entry name" value="Winged helix' DNA-binding domain"/>
    <property type="match status" value="2"/>
</dbReference>
<organism evidence="5 6">
    <name type="scientific">Hoeflea prorocentri</name>
    <dbReference type="NCBI Taxonomy" id="1922333"/>
    <lineage>
        <taxon>Bacteria</taxon>
        <taxon>Pseudomonadati</taxon>
        <taxon>Pseudomonadota</taxon>
        <taxon>Alphaproteobacteria</taxon>
        <taxon>Hyphomicrobiales</taxon>
        <taxon>Rhizobiaceae</taxon>
        <taxon>Hoeflea</taxon>
    </lineage>
</organism>
<sequence length="163" mass="17793">MSILKAMHDGVPGRQAPLLVASGASRTAFASSLAHLVELGILERNPGHGHPLRPEFRLTEEGMRFAKMADMIAGALPDESGQSLLRRTWTLPVLAVSGRPRRFVDIKSDLSPITDRALSQSLQKLEARHWLHREIDIASHPPRPIYQAANEGIAISNAISGLL</sequence>
<dbReference type="InterPro" id="IPR036388">
    <property type="entry name" value="WH-like_DNA-bd_sf"/>
</dbReference>
<dbReference type="EMBL" id="JAPJZI010000001">
    <property type="protein sequence ID" value="MDA5400376.1"/>
    <property type="molecule type" value="Genomic_DNA"/>
</dbReference>
<dbReference type="Gene3D" id="1.10.10.10">
    <property type="entry name" value="Winged helix-like DNA-binding domain superfamily/Winged helix DNA-binding domain"/>
    <property type="match status" value="2"/>
</dbReference>
<dbReference type="PANTHER" id="PTHR33204:SF18">
    <property type="entry name" value="TRANSCRIPTIONAL REGULATORY PROTEIN"/>
    <property type="match status" value="1"/>
</dbReference>